<comment type="caution">
    <text evidence="9">The sequence shown here is derived from an EMBL/GenBank/DDBJ whole genome shotgun (WGS) entry which is preliminary data.</text>
</comment>
<dbReference type="PANTHER" id="PTHR36838">
    <property type="entry name" value="AUXIN EFFLUX CARRIER FAMILY PROTEIN"/>
    <property type="match status" value="1"/>
</dbReference>
<evidence type="ECO:0000313" key="10">
    <source>
        <dbReference type="Proteomes" id="UP000308230"/>
    </source>
</evidence>
<organism evidence="9 10">
    <name type="scientific">Exobacillus caeni</name>
    <dbReference type="NCBI Taxonomy" id="2574798"/>
    <lineage>
        <taxon>Bacteria</taxon>
        <taxon>Bacillati</taxon>
        <taxon>Bacillota</taxon>
        <taxon>Bacilli</taxon>
        <taxon>Bacillales</taxon>
        <taxon>Guptibacillaceae</taxon>
        <taxon>Exobacillus</taxon>
    </lineage>
</organism>
<comment type="similarity">
    <text evidence="2">Belongs to the auxin efflux carrier (TC 2.A.69) family.</text>
</comment>
<evidence type="ECO:0000256" key="2">
    <source>
        <dbReference type="ARBA" id="ARBA00010145"/>
    </source>
</evidence>
<keyword evidence="6 8" id="KW-1133">Transmembrane helix</keyword>
<keyword evidence="7 8" id="KW-0472">Membrane</keyword>
<evidence type="ECO:0000256" key="5">
    <source>
        <dbReference type="ARBA" id="ARBA00022692"/>
    </source>
</evidence>
<feature type="transmembrane region" description="Helical" evidence="8">
    <location>
        <begin position="279"/>
        <end position="301"/>
    </location>
</feature>
<keyword evidence="4" id="KW-1003">Cell membrane</keyword>
<dbReference type="GO" id="GO:0055085">
    <property type="term" value="P:transmembrane transport"/>
    <property type="evidence" value="ECO:0007669"/>
    <property type="project" value="InterPro"/>
</dbReference>
<feature type="transmembrane region" description="Helical" evidence="8">
    <location>
        <begin position="32"/>
        <end position="53"/>
    </location>
</feature>
<dbReference type="Proteomes" id="UP000308230">
    <property type="component" value="Unassembled WGS sequence"/>
</dbReference>
<comment type="subcellular location">
    <subcellularLocation>
        <location evidence="1">Cell membrane</location>
        <topology evidence="1">Multi-pass membrane protein</topology>
    </subcellularLocation>
</comment>
<keyword evidence="10" id="KW-1185">Reference proteome</keyword>
<dbReference type="Pfam" id="PF03547">
    <property type="entry name" value="Mem_trans"/>
    <property type="match status" value="1"/>
</dbReference>
<evidence type="ECO:0000256" key="7">
    <source>
        <dbReference type="ARBA" id="ARBA00023136"/>
    </source>
</evidence>
<evidence type="ECO:0000313" key="9">
    <source>
        <dbReference type="EMBL" id="TLS36584.1"/>
    </source>
</evidence>
<keyword evidence="5 8" id="KW-0812">Transmembrane</keyword>
<feature type="transmembrane region" description="Helical" evidence="8">
    <location>
        <begin position="223"/>
        <end position="244"/>
    </location>
</feature>
<name>A0A5R9F7U7_9BACL</name>
<accession>A0A5R9F7U7</accession>
<feature type="transmembrane region" description="Helical" evidence="8">
    <location>
        <begin position="59"/>
        <end position="80"/>
    </location>
</feature>
<evidence type="ECO:0000256" key="3">
    <source>
        <dbReference type="ARBA" id="ARBA00022448"/>
    </source>
</evidence>
<feature type="transmembrane region" description="Helical" evidence="8">
    <location>
        <begin position="193"/>
        <end position="211"/>
    </location>
</feature>
<dbReference type="InterPro" id="IPR004776">
    <property type="entry name" value="Mem_transp_PIN-like"/>
</dbReference>
<evidence type="ECO:0000256" key="6">
    <source>
        <dbReference type="ARBA" id="ARBA00022989"/>
    </source>
</evidence>
<dbReference type="AlphaFoldDB" id="A0A5R9F7U7"/>
<feature type="transmembrane region" description="Helical" evidence="8">
    <location>
        <begin position="6"/>
        <end position="25"/>
    </location>
</feature>
<protein>
    <submittedName>
        <fullName evidence="9">AEC family transporter</fullName>
    </submittedName>
</protein>
<dbReference type="Gene3D" id="1.20.1530.20">
    <property type="match status" value="1"/>
</dbReference>
<proteinExistence type="inferred from homology"/>
<dbReference type="InterPro" id="IPR038770">
    <property type="entry name" value="Na+/solute_symporter_sf"/>
</dbReference>
<feature type="transmembrane region" description="Helical" evidence="8">
    <location>
        <begin position="250"/>
        <end position="270"/>
    </location>
</feature>
<keyword evidence="3" id="KW-0813">Transport</keyword>
<dbReference type="OrthoDB" id="527159at2"/>
<feature type="transmembrane region" description="Helical" evidence="8">
    <location>
        <begin position="123"/>
        <end position="145"/>
    </location>
</feature>
<dbReference type="GO" id="GO:0005886">
    <property type="term" value="C:plasma membrane"/>
    <property type="evidence" value="ECO:0007669"/>
    <property type="project" value="UniProtKB-SubCell"/>
</dbReference>
<evidence type="ECO:0000256" key="1">
    <source>
        <dbReference type="ARBA" id="ARBA00004651"/>
    </source>
</evidence>
<gene>
    <name evidence="9" type="ORF">FCL54_13740</name>
</gene>
<reference evidence="9 10" key="1">
    <citation type="submission" date="2019-04" db="EMBL/GenBank/DDBJ databases">
        <title>Bacillus caeni sp. nov., a bacterium isolated from mangrove sediment.</title>
        <authorList>
            <person name="Huang H."/>
            <person name="Mo K."/>
            <person name="Hu Y."/>
        </authorList>
    </citation>
    <scope>NUCLEOTIDE SEQUENCE [LARGE SCALE GENOMIC DNA]</scope>
    <source>
        <strain evidence="9 10">HB172195</strain>
    </source>
</reference>
<evidence type="ECO:0000256" key="8">
    <source>
        <dbReference type="SAM" id="Phobius"/>
    </source>
</evidence>
<evidence type="ECO:0000256" key="4">
    <source>
        <dbReference type="ARBA" id="ARBA00022475"/>
    </source>
</evidence>
<dbReference type="RefSeq" id="WP_138127237.1">
    <property type="nucleotide sequence ID" value="NZ_SWLG01000009.1"/>
</dbReference>
<sequence length="306" mass="34124">MEFFYIFINIIVPVFILIGIGAWLHRVFMLDLYTLAKVNVYFLIPGFVFTYLYKTEFSLQLFSQVLLFFLILIVVLYFVVQLISKMFHFNKGVRVVFTNSVLLFNAGNYGVPVNDLVFKHDPFALSIQVIVMTLQNILAYSFGIFSFKAVEEGRLNALMGLFKMPVIYAMAIGILLNLLNVDLPGFITTSGEYIANAMIGIALVTLGAQVAQLKFKRGISSLYISLFVRLLLGPILALSIIYLFGFKGVLAQALFIASGMPSAVNSTIIAQEYKTEVDLAAQIVLLSTILSMVSVTAVIYFSKVLF</sequence>
<dbReference type="EMBL" id="SWLG01000009">
    <property type="protein sequence ID" value="TLS36584.1"/>
    <property type="molecule type" value="Genomic_DNA"/>
</dbReference>
<dbReference type="PANTHER" id="PTHR36838:SF1">
    <property type="entry name" value="SLR1864 PROTEIN"/>
    <property type="match status" value="1"/>
</dbReference>